<keyword evidence="2" id="KW-1185">Reference proteome</keyword>
<accession>A0ACC2INX2</accession>
<reference evidence="1" key="1">
    <citation type="submission" date="2022-11" db="EMBL/GenBank/DDBJ databases">
        <title>Genome Sequence of Boeremia exigua.</title>
        <authorList>
            <person name="Buettner E."/>
        </authorList>
    </citation>
    <scope>NUCLEOTIDE SEQUENCE</scope>
    <source>
        <strain evidence="1">CU02</strain>
    </source>
</reference>
<gene>
    <name evidence="1" type="ORF">OPT61_g1829</name>
</gene>
<sequence length="440" mass="49114">MRVLGLSFFALLFSSAIAQDDFEFAGCSGESADLEKCAQKIDSVVEVTPGISYFSKIACKDCPYAETWNEDSDDGKPETRVTHGDQELFFNVTLANDTRSLFLNGKKIFPLLNTIPNPPHVAVSLLHPDFSYQNLTAATTCSNPTCTGKISADCTQWCQNLPLDRMFADYSYSAHIQREEADAGIRYWEVVFDPVGGRSVPVAGSSVSSAPWKLDDPDRKALHIVVAGQLVRGKTIKKHNSQDGGLFGSSSDGEDYDLEIAKVEQVMRRFEFASPKLGFFGTIRRFFGGDVWKEEGELVYLSDEWSVWGKKGTLRNWVGEVFHSTFVGLIFIIIGSIVGGFIALRIIHSLWLFAKQQSGLARWKGIDAVYSQLNQDRLGDEEQWDERDGSSEGGYRSDYRDSYDEGPSRASSSWHEERMKPLPTKPLPEKPLPQEPLIDT</sequence>
<protein>
    <submittedName>
        <fullName evidence="1">Uncharacterized protein</fullName>
    </submittedName>
</protein>
<evidence type="ECO:0000313" key="2">
    <source>
        <dbReference type="Proteomes" id="UP001153331"/>
    </source>
</evidence>
<evidence type="ECO:0000313" key="1">
    <source>
        <dbReference type="EMBL" id="KAJ8116831.1"/>
    </source>
</evidence>
<name>A0ACC2INX2_9PLEO</name>
<comment type="caution">
    <text evidence="1">The sequence shown here is derived from an EMBL/GenBank/DDBJ whole genome shotgun (WGS) entry which is preliminary data.</text>
</comment>
<proteinExistence type="predicted"/>
<dbReference type="EMBL" id="JAPHNI010000077">
    <property type="protein sequence ID" value="KAJ8116831.1"/>
    <property type="molecule type" value="Genomic_DNA"/>
</dbReference>
<organism evidence="1 2">
    <name type="scientific">Boeremia exigua</name>
    <dbReference type="NCBI Taxonomy" id="749465"/>
    <lineage>
        <taxon>Eukaryota</taxon>
        <taxon>Fungi</taxon>
        <taxon>Dikarya</taxon>
        <taxon>Ascomycota</taxon>
        <taxon>Pezizomycotina</taxon>
        <taxon>Dothideomycetes</taxon>
        <taxon>Pleosporomycetidae</taxon>
        <taxon>Pleosporales</taxon>
        <taxon>Pleosporineae</taxon>
        <taxon>Didymellaceae</taxon>
        <taxon>Boeremia</taxon>
    </lineage>
</organism>
<dbReference type="Proteomes" id="UP001153331">
    <property type="component" value="Unassembled WGS sequence"/>
</dbReference>